<evidence type="ECO:0000256" key="6">
    <source>
        <dbReference type="ARBA" id="ARBA00023054"/>
    </source>
</evidence>
<reference evidence="13" key="3">
    <citation type="submission" date="2025-08" db="UniProtKB">
        <authorList>
            <consortium name="Ensembl"/>
        </authorList>
    </citation>
    <scope>IDENTIFICATION</scope>
</reference>
<dbReference type="RefSeq" id="XP_026692919.1">
    <property type="nucleotide sequence ID" value="XM_026837118.1"/>
</dbReference>
<evidence type="ECO:0000313" key="13">
    <source>
        <dbReference type="Ensembl" id="ENSCINP00000012149.3"/>
    </source>
</evidence>
<dbReference type="STRING" id="7719.ENSCINP00000012149"/>
<reference evidence="13" key="2">
    <citation type="journal article" date="2008" name="Genome Biol.">
        <title>Improved genome assembly and evidence-based global gene model set for the chordate Ciona intestinalis: new insight into intron and operon populations.</title>
        <authorList>
            <person name="Satou Y."/>
            <person name="Mineta K."/>
            <person name="Ogasawara M."/>
            <person name="Sasakura Y."/>
            <person name="Shoguchi E."/>
            <person name="Ueno K."/>
            <person name="Yamada L."/>
            <person name="Matsumoto J."/>
            <person name="Wasserscheid J."/>
            <person name="Dewar K."/>
            <person name="Wiley G.B."/>
            <person name="Macmil S.L."/>
            <person name="Roe B.A."/>
            <person name="Zeller R.W."/>
            <person name="Hastings K.E."/>
            <person name="Lemaire P."/>
            <person name="Lindquist E."/>
            <person name="Endo T."/>
            <person name="Hotta K."/>
            <person name="Inaba K."/>
        </authorList>
    </citation>
    <scope>NUCLEOTIDE SEQUENCE [LARGE SCALE GENOMIC DNA]</scope>
    <source>
        <strain evidence="13">wild type</strain>
    </source>
</reference>
<dbReference type="InterPro" id="IPR038888">
    <property type="entry name" value="CFAP36"/>
</dbReference>
<evidence type="ECO:0000256" key="9">
    <source>
        <dbReference type="ARBA" id="ARBA00031593"/>
    </source>
</evidence>
<gene>
    <name evidence="13" type="primary">LOC100183475</name>
</gene>
<feature type="region of interest" description="Disordered" evidence="11">
    <location>
        <begin position="347"/>
        <end position="394"/>
    </location>
</feature>
<dbReference type="FunCoup" id="F6T4T6">
    <property type="interactions" value="64"/>
</dbReference>
<dbReference type="PANTHER" id="PTHR21532">
    <property type="entry name" value="PHOSPHODIESTERASE HL"/>
    <property type="match status" value="1"/>
</dbReference>
<sequence length="411" mass="46733">MSAFKLRKSKAEKQKKQESSWILEGIVGYLQSPVWHVPIMNFIDEHCACFENKEENKFEYTDIHMKYKQLMERLLADYIKELNISKEAFSEACSQDGSVVQHVEGLFEYLWAADDFLLFKRIMTKHNLELEMQAIHNLQIKEINDETLDSAMFNEILSKSQAAYQSVVDDINKLTAAEENDIQRAIEFSKREMEILKAQAEQEQKMLEEAIKLSLQTSQTPTGDNSNQTKPVPPTVDGGFKTEAPIVPVSTASIQKDVLPIQASKSPNTPHVLLDDKAKATNTQTAALAPLTKLHRTNASAAASWITEAQKSTEGLFDKPETSTTIPQASNVNQDELEKRKQYLKKQRDKILEQKRNSRQAELKEFHENQPEQSSSADKKSKNEQPDDDALNARLALAARLKREVIRQKQT</sequence>
<dbReference type="Gene3D" id="1.20.1520.10">
    <property type="entry name" value="ADP-ribosylation factor-like 2-binding protein, domain"/>
    <property type="match status" value="1"/>
</dbReference>
<dbReference type="GO" id="GO:0005930">
    <property type="term" value="C:axoneme"/>
    <property type="evidence" value="ECO:0000318"/>
    <property type="project" value="GO_Central"/>
</dbReference>
<reference evidence="13" key="4">
    <citation type="submission" date="2025-09" db="UniProtKB">
        <authorList>
            <consortium name="Ensembl"/>
        </authorList>
    </citation>
    <scope>IDENTIFICATION</scope>
</reference>
<feature type="compositionally biased region" description="Polar residues" evidence="11">
    <location>
        <begin position="217"/>
        <end position="230"/>
    </location>
</feature>
<keyword evidence="5" id="KW-0963">Cytoplasm</keyword>
<evidence type="ECO:0000256" key="10">
    <source>
        <dbReference type="SAM" id="Coils"/>
    </source>
</evidence>
<feature type="region of interest" description="Disordered" evidence="11">
    <location>
        <begin position="217"/>
        <end position="239"/>
    </location>
</feature>
<name>F6T4T6_CIOIN</name>
<dbReference type="InParanoid" id="F6T4T6"/>
<protein>
    <recommendedName>
        <fullName evidence="4">Cilia- and flagella-associated protein 36</fullName>
    </recommendedName>
    <alternativeName>
        <fullName evidence="9">Coiled-coil domain-containing protein 104</fullName>
    </alternativeName>
</protein>
<comment type="similarity">
    <text evidence="3">Belongs to the CFAP36 family.</text>
</comment>
<dbReference type="Pfam" id="PF11527">
    <property type="entry name" value="ARL2_Bind_BART"/>
    <property type="match status" value="1"/>
</dbReference>
<dbReference type="EMBL" id="EAAA01000904">
    <property type="status" value="NOT_ANNOTATED_CDS"/>
    <property type="molecule type" value="Genomic_DNA"/>
</dbReference>
<organism evidence="13 14">
    <name type="scientific">Ciona intestinalis</name>
    <name type="common">Transparent sea squirt</name>
    <name type="synonym">Ascidia intestinalis</name>
    <dbReference type="NCBI Taxonomy" id="7719"/>
    <lineage>
        <taxon>Eukaryota</taxon>
        <taxon>Metazoa</taxon>
        <taxon>Chordata</taxon>
        <taxon>Tunicata</taxon>
        <taxon>Ascidiacea</taxon>
        <taxon>Phlebobranchia</taxon>
        <taxon>Cionidae</taxon>
        <taxon>Ciona</taxon>
    </lineage>
</organism>
<keyword evidence="14" id="KW-1185">Reference proteome</keyword>
<evidence type="ECO:0000256" key="1">
    <source>
        <dbReference type="ARBA" id="ARBA00004138"/>
    </source>
</evidence>
<feature type="coiled-coil region" evidence="10">
    <location>
        <begin position="179"/>
        <end position="217"/>
    </location>
</feature>
<evidence type="ECO:0000256" key="7">
    <source>
        <dbReference type="ARBA" id="ARBA00023069"/>
    </source>
</evidence>
<dbReference type="AlphaFoldDB" id="F6T4T6"/>
<reference evidence="14" key="1">
    <citation type="journal article" date="2002" name="Science">
        <title>The draft genome of Ciona intestinalis: insights into chordate and vertebrate origins.</title>
        <authorList>
            <person name="Dehal P."/>
            <person name="Satou Y."/>
            <person name="Campbell R.K."/>
            <person name="Chapman J."/>
            <person name="Degnan B."/>
            <person name="De Tomaso A."/>
            <person name="Davidson B."/>
            <person name="Di Gregorio A."/>
            <person name="Gelpke M."/>
            <person name="Goodstein D.M."/>
            <person name="Harafuji N."/>
            <person name="Hastings K.E."/>
            <person name="Ho I."/>
            <person name="Hotta K."/>
            <person name="Huang W."/>
            <person name="Kawashima T."/>
            <person name="Lemaire P."/>
            <person name="Martinez D."/>
            <person name="Meinertzhagen I.A."/>
            <person name="Necula S."/>
            <person name="Nonaka M."/>
            <person name="Putnam N."/>
            <person name="Rash S."/>
            <person name="Saiga H."/>
            <person name="Satake M."/>
            <person name="Terry A."/>
            <person name="Yamada L."/>
            <person name="Wang H.G."/>
            <person name="Awazu S."/>
            <person name="Azumi K."/>
            <person name="Boore J."/>
            <person name="Branno M."/>
            <person name="Chin-Bow S."/>
            <person name="DeSantis R."/>
            <person name="Doyle S."/>
            <person name="Francino P."/>
            <person name="Keys D.N."/>
            <person name="Haga S."/>
            <person name="Hayashi H."/>
            <person name="Hino K."/>
            <person name="Imai K.S."/>
            <person name="Inaba K."/>
            <person name="Kano S."/>
            <person name="Kobayashi K."/>
            <person name="Kobayashi M."/>
            <person name="Lee B.I."/>
            <person name="Makabe K.W."/>
            <person name="Manohar C."/>
            <person name="Matassi G."/>
            <person name="Medina M."/>
            <person name="Mochizuki Y."/>
            <person name="Mount S."/>
            <person name="Morishita T."/>
            <person name="Miura S."/>
            <person name="Nakayama A."/>
            <person name="Nishizaka S."/>
            <person name="Nomoto H."/>
            <person name="Ohta F."/>
            <person name="Oishi K."/>
            <person name="Rigoutsos I."/>
            <person name="Sano M."/>
            <person name="Sasaki A."/>
            <person name="Sasakura Y."/>
            <person name="Shoguchi E."/>
            <person name="Shin-i T."/>
            <person name="Spagnuolo A."/>
            <person name="Stainier D."/>
            <person name="Suzuki M.M."/>
            <person name="Tassy O."/>
            <person name="Takatori N."/>
            <person name="Tokuoka M."/>
            <person name="Yagi K."/>
            <person name="Yoshizaki F."/>
            <person name="Wada S."/>
            <person name="Zhang C."/>
            <person name="Hyatt P.D."/>
            <person name="Larimer F."/>
            <person name="Detter C."/>
            <person name="Doggett N."/>
            <person name="Glavina T."/>
            <person name="Hawkins T."/>
            <person name="Richardson P."/>
            <person name="Lucas S."/>
            <person name="Kohara Y."/>
            <person name="Levine M."/>
            <person name="Satoh N."/>
            <person name="Rokhsar D.S."/>
        </authorList>
    </citation>
    <scope>NUCLEOTIDE SEQUENCE [LARGE SCALE GENOMIC DNA]</scope>
</reference>
<evidence type="ECO:0000256" key="4">
    <source>
        <dbReference type="ARBA" id="ARBA00021815"/>
    </source>
</evidence>
<evidence type="ECO:0000256" key="8">
    <source>
        <dbReference type="ARBA" id="ARBA00023273"/>
    </source>
</evidence>
<dbReference type="OMA" id="SEMQLEY"/>
<keyword evidence="7" id="KW-0969">Cilium</keyword>
<dbReference type="InterPro" id="IPR023379">
    <property type="entry name" value="BART_dom"/>
</dbReference>
<evidence type="ECO:0000256" key="11">
    <source>
        <dbReference type="SAM" id="MobiDB-lite"/>
    </source>
</evidence>
<dbReference type="OrthoDB" id="272687at2759"/>
<dbReference type="GO" id="GO:0097546">
    <property type="term" value="C:ciliary base"/>
    <property type="evidence" value="ECO:0000318"/>
    <property type="project" value="GO_Central"/>
</dbReference>
<keyword evidence="8" id="KW-0966">Cell projection</keyword>
<dbReference type="Proteomes" id="UP000008144">
    <property type="component" value="Chromosome 12"/>
</dbReference>
<dbReference type="InterPro" id="IPR042541">
    <property type="entry name" value="BART_sf"/>
</dbReference>
<accession>A0A1W2W0E6</accession>
<accession>F6T4T6</accession>
<dbReference type="HOGENOM" id="CLU_738540_0_0_1"/>
<evidence type="ECO:0000259" key="12">
    <source>
        <dbReference type="Pfam" id="PF11527"/>
    </source>
</evidence>
<evidence type="ECO:0000256" key="3">
    <source>
        <dbReference type="ARBA" id="ARBA00007460"/>
    </source>
</evidence>
<proteinExistence type="inferred from homology"/>
<evidence type="ECO:0000313" key="14">
    <source>
        <dbReference type="Proteomes" id="UP000008144"/>
    </source>
</evidence>
<dbReference type="KEGG" id="cin:100183475"/>
<evidence type="ECO:0000256" key="5">
    <source>
        <dbReference type="ARBA" id="ARBA00022490"/>
    </source>
</evidence>
<feature type="domain" description="BART" evidence="12">
    <location>
        <begin position="18"/>
        <end position="131"/>
    </location>
</feature>
<dbReference type="PANTHER" id="PTHR21532:SF0">
    <property type="entry name" value="CILIA- AND FLAGELLA-ASSOCIATED PROTEIN 36"/>
    <property type="match status" value="1"/>
</dbReference>
<evidence type="ECO:0000256" key="2">
    <source>
        <dbReference type="ARBA" id="ARBA00004496"/>
    </source>
</evidence>
<feature type="compositionally biased region" description="Basic and acidic residues" evidence="11">
    <location>
        <begin position="349"/>
        <end position="370"/>
    </location>
</feature>
<dbReference type="GeneTree" id="ENSGT00390000012785"/>
<keyword evidence="6 10" id="KW-0175">Coiled coil</keyword>
<dbReference type="GeneID" id="100183475"/>
<dbReference type="Ensembl" id="ENSCINT00000012149.3">
    <property type="protein sequence ID" value="ENSCINP00000012149.3"/>
    <property type="gene ID" value="ENSCING00000005883.3"/>
</dbReference>
<comment type="subcellular location">
    <subcellularLocation>
        <location evidence="1">Cell projection</location>
        <location evidence="1">Cilium</location>
    </subcellularLocation>
    <subcellularLocation>
        <location evidence="2">Cytoplasm</location>
    </subcellularLocation>
</comment>